<evidence type="ECO:0000313" key="1">
    <source>
        <dbReference type="EMBL" id="KAG6604448.1"/>
    </source>
</evidence>
<reference evidence="1 2" key="1">
    <citation type="journal article" date="2021" name="Hortic Res">
        <title>The domestication of Cucurbita argyrosperma as revealed by the genome of its wild relative.</title>
        <authorList>
            <person name="Barrera-Redondo J."/>
            <person name="Sanchez-de la Vega G."/>
            <person name="Aguirre-Liguori J.A."/>
            <person name="Castellanos-Morales G."/>
            <person name="Gutierrez-Guerrero Y.T."/>
            <person name="Aguirre-Dugua X."/>
            <person name="Aguirre-Planter E."/>
            <person name="Tenaillon M.I."/>
            <person name="Lira-Saade R."/>
            <person name="Eguiarte L.E."/>
        </authorList>
    </citation>
    <scope>NUCLEOTIDE SEQUENCE [LARGE SCALE GENOMIC DNA]</scope>
    <source>
        <strain evidence="1">JBR-2021</strain>
    </source>
</reference>
<organism evidence="1 2">
    <name type="scientific">Cucurbita argyrosperma subsp. sororia</name>
    <dbReference type="NCBI Taxonomy" id="37648"/>
    <lineage>
        <taxon>Eukaryota</taxon>
        <taxon>Viridiplantae</taxon>
        <taxon>Streptophyta</taxon>
        <taxon>Embryophyta</taxon>
        <taxon>Tracheophyta</taxon>
        <taxon>Spermatophyta</taxon>
        <taxon>Magnoliopsida</taxon>
        <taxon>eudicotyledons</taxon>
        <taxon>Gunneridae</taxon>
        <taxon>Pentapetalae</taxon>
        <taxon>rosids</taxon>
        <taxon>fabids</taxon>
        <taxon>Cucurbitales</taxon>
        <taxon>Cucurbitaceae</taxon>
        <taxon>Cucurbiteae</taxon>
        <taxon>Cucurbita</taxon>
    </lineage>
</organism>
<evidence type="ECO:0000313" key="2">
    <source>
        <dbReference type="Proteomes" id="UP000685013"/>
    </source>
</evidence>
<dbReference type="GO" id="GO:0009451">
    <property type="term" value="P:RNA modification"/>
    <property type="evidence" value="ECO:0007669"/>
    <property type="project" value="InterPro"/>
</dbReference>
<feature type="non-terminal residue" evidence="1">
    <location>
        <position position="1"/>
    </location>
</feature>
<proteinExistence type="predicted"/>
<sequence length="542" mass="62132">MEVAKKVFDAMPQRTIIVWNSLISGYEQNGFPSDVGVGLPTRSNDNSELIIFPFSLWARDFGCWLHDYANLNVVFGASLINMYTRWYGMHGYVLSACAHSGLIDDAHRVFSSMKEVYVLVPGVEHHVCMVDMFGCAGFLDDAYQFIKKILPEEPCLAVWTSMLGACRRHKKFDLGAKVAKHVSALDPEKPGIMYRFLTYMHWPVGWIKWRWFTTLPFHGLILELVEADIIDIYHLCTLSFLLFLQLSPRRFRVQPWKPTCFDIQKFFEVNNEFNEVGWGPECLLLPSYVMTFLGSYVALLWELTKLTMIVAHKGAFDRGRKYKQTMLAARVLGIKGSKVLPTPGFGLLQLRLSEIFRFCSLFHCVPHLLRLGEGVFSGCDCELCSPLSFSDLLEFSFRSILGVPLAIHEISEVKGKAIDFQFENLKKSPLSSSILVSERHQEVFIWQYRCFLTSAVLGNIIQKFLWLKLQSIIGQISFGIWVLVDSYYPFAKPLCNLLCFCQTRYPTVHFDSFRFIFKLQLKCNLNGIDDTLRHSIDGPDSK</sequence>
<protein>
    <submittedName>
        <fullName evidence="1">Pentatricopeptide repeat-containing protein</fullName>
    </submittedName>
</protein>
<dbReference type="Proteomes" id="UP000685013">
    <property type="component" value="Chromosome 3"/>
</dbReference>
<comment type="caution">
    <text evidence="1">The sequence shown here is derived from an EMBL/GenBank/DDBJ whole genome shotgun (WGS) entry which is preliminary data.</text>
</comment>
<dbReference type="PANTHER" id="PTHR47926:SF355">
    <property type="entry name" value="DYW DOMAIN-CONTAINING PROTEIN"/>
    <property type="match status" value="1"/>
</dbReference>
<dbReference type="EMBL" id="JAGKQH010000003">
    <property type="protein sequence ID" value="KAG6604448.1"/>
    <property type="molecule type" value="Genomic_DNA"/>
</dbReference>
<gene>
    <name evidence="1" type="primary">PCMP-H6</name>
    <name evidence="1" type="ORF">SDJN03_05057</name>
</gene>
<dbReference type="InterPro" id="IPR046960">
    <property type="entry name" value="PPR_At4g14850-like_plant"/>
</dbReference>
<keyword evidence="2" id="KW-1185">Reference proteome</keyword>
<dbReference type="PANTHER" id="PTHR47926">
    <property type="entry name" value="PENTATRICOPEPTIDE REPEAT-CONTAINING PROTEIN"/>
    <property type="match status" value="1"/>
</dbReference>
<dbReference type="Pfam" id="PF01535">
    <property type="entry name" value="PPR"/>
    <property type="match status" value="2"/>
</dbReference>
<dbReference type="AlphaFoldDB" id="A0AAV6P0N2"/>
<dbReference type="GO" id="GO:0003723">
    <property type="term" value="F:RNA binding"/>
    <property type="evidence" value="ECO:0007669"/>
    <property type="project" value="InterPro"/>
</dbReference>
<dbReference type="InterPro" id="IPR002885">
    <property type="entry name" value="PPR_rpt"/>
</dbReference>
<name>A0AAV6P0N2_9ROSI</name>
<accession>A0AAV6P0N2</accession>